<feature type="compositionally biased region" description="Acidic residues" evidence="2">
    <location>
        <begin position="493"/>
        <end position="503"/>
    </location>
</feature>
<evidence type="ECO:0000256" key="1">
    <source>
        <dbReference type="ARBA" id="ARBA00025758"/>
    </source>
</evidence>
<dbReference type="EMBL" id="JAPDMQ010000038">
    <property type="protein sequence ID" value="KAK0538956.1"/>
    <property type="molecule type" value="Genomic_DNA"/>
</dbReference>
<dbReference type="GO" id="GO:0000387">
    <property type="term" value="P:spliceosomal snRNP assembly"/>
    <property type="evidence" value="ECO:0007669"/>
    <property type="project" value="InterPro"/>
</dbReference>
<feature type="compositionally biased region" description="Basic and acidic residues" evidence="2">
    <location>
        <begin position="120"/>
        <end position="130"/>
    </location>
</feature>
<feature type="compositionally biased region" description="Acidic residues" evidence="2">
    <location>
        <begin position="82"/>
        <end position="101"/>
    </location>
</feature>
<dbReference type="Gene3D" id="1.20.58.1070">
    <property type="match status" value="1"/>
</dbReference>
<dbReference type="GO" id="GO:0032797">
    <property type="term" value="C:SMN complex"/>
    <property type="evidence" value="ECO:0007669"/>
    <property type="project" value="TreeGrafter"/>
</dbReference>
<comment type="similarity">
    <text evidence="1">Belongs to the gemin-2 family.</text>
</comment>
<gene>
    <name evidence="3" type="ORF">OC842_001153</name>
</gene>
<proteinExistence type="inferred from homology"/>
<feature type="compositionally biased region" description="Low complexity" evidence="2">
    <location>
        <begin position="219"/>
        <end position="230"/>
    </location>
</feature>
<name>A0AAN6GIG7_9BASI</name>
<dbReference type="Proteomes" id="UP001176521">
    <property type="component" value="Unassembled WGS sequence"/>
</dbReference>
<keyword evidence="4" id="KW-1185">Reference proteome</keyword>
<protein>
    <submittedName>
        <fullName evidence="3">Uncharacterized protein</fullName>
    </submittedName>
</protein>
<organism evidence="3 4">
    <name type="scientific">Tilletia horrida</name>
    <dbReference type="NCBI Taxonomy" id="155126"/>
    <lineage>
        <taxon>Eukaryota</taxon>
        <taxon>Fungi</taxon>
        <taxon>Dikarya</taxon>
        <taxon>Basidiomycota</taxon>
        <taxon>Ustilaginomycotina</taxon>
        <taxon>Exobasidiomycetes</taxon>
        <taxon>Tilletiales</taxon>
        <taxon>Tilletiaceae</taxon>
        <taxon>Tilletia</taxon>
    </lineage>
</organism>
<evidence type="ECO:0000313" key="3">
    <source>
        <dbReference type="EMBL" id="KAK0538956.1"/>
    </source>
</evidence>
<feature type="compositionally biased region" description="Polar residues" evidence="2">
    <location>
        <begin position="273"/>
        <end position="282"/>
    </location>
</feature>
<feature type="compositionally biased region" description="Basic and acidic residues" evidence="2">
    <location>
        <begin position="462"/>
        <end position="474"/>
    </location>
</feature>
<evidence type="ECO:0000313" key="4">
    <source>
        <dbReference type="Proteomes" id="UP001176521"/>
    </source>
</evidence>
<dbReference type="PANTHER" id="PTHR12794">
    <property type="entry name" value="GEMIN2"/>
    <property type="match status" value="1"/>
</dbReference>
<accession>A0AAN6GIG7</accession>
<dbReference type="AlphaFoldDB" id="A0AAN6GIG7"/>
<feature type="region of interest" description="Disordered" evidence="2">
    <location>
        <begin position="462"/>
        <end position="503"/>
    </location>
</feature>
<feature type="region of interest" description="Disordered" evidence="2">
    <location>
        <begin position="58"/>
        <end position="163"/>
    </location>
</feature>
<comment type="caution">
    <text evidence="3">The sequence shown here is derived from an EMBL/GenBank/DDBJ whole genome shotgun (WGS) entry which is preliminary data.</text>
</comment>
<feature type="region of interest" description="Disordered" evidence="2">
    <location>
        <begin position="185"/>
        <end position="230"/>
    </location>
</feature>
<dbReference type="PANTHER" id="PTHR12794:SF0">
    <property type="entry name" value="GEM-ASSOCIATED PROTEIN 2"/>
    <property type="match status" value="1"/>
</dbReference>
<sequence length="558" mass="62370">MDDARETRRLGADVEAAAANPALQLPPRRKKVSYEVFDDEDADGGPTPVPYHINHAAASAAADQAHPRKRQRREHVAHAIEEVDEEDDEVQLIDGEGDEEAAAAAAAARDERKRQRKIERRLERERRRQEMQQNGGGNRSSLEAEERPHQLLPVADLPRDFHGAPDSGATYLAMVRREAQRAPHFTRAHNPYDRGNPSSLSKTNKSGGRDQNAARPSEQQGKSGSFFQGQPVEHWRNYQLSRFRGMRNCILTYAVPSAAARAAASAKIERSNSASFESSETDPSAAPAAAATAPLRIPDPNDREGWFYFVHRRPAPRGILQLPDDRPTTNADGVLESDQPDFFNIDTFVQAGLIPTPALLRRFSQDQVRALIKLLSDIIPRFAHVAQNPDFNSPYTASRKVINPLHARWLFSLLIVLDSHLTSDQLNELRNTARTIIFNMTLDRYLLLNDLRSLEQMKACHEAAQQRRERRRADNAAGGAEDDNGGGGGGGGGEEDEEDPGWTEENEKMYQLCRCERHHIQRESSAWILITYIAGFWGQHDLLEEAEASVKRAEAMLS</sequence>
<feature type="compositionally biased region" description="Polar residues" evidence="2">
    <location>
        <begin position="196"/>
        <end position="206"/>
    </location>
</feature>
<dbReference type="InterPro" id="IPR035426">
    <property type="entry name" value="Gemin2/Brr1"/>
</dbReference>
<feature type="compositionally biased region" description="Low complexity" evidence="2">
    <location>
        <begin position="283"/>
        <end position="294"/>
    </location>
</feature>
<evidence type="ECO:0000256" key="2">
    <source>
        <dbReference type="SAM" id="MobiDB-lite"/>
    </source>
</evidence>
<dbReference type="GO" id="GO:0005634">
    <property type="term" value="C:nucleus"/>
    <property type="evidence" value="ECO:0007669"/>
    <property type="project" value="TreeGrafter"/>
</dbReference>
<dbReference type="Pfam" id="PF04938">
    <property type="entry name" value="SIP1"/>
    <property type="match status" value="1"/>
</dbReference>
<reference evidence="3" key="1">
    <citation type="journal article" date="2023" name="PhytoFront">
        <title>Draft Genome Resources of Seven Strains of Tilletia horrida, Causal Agent of Kernel Smut of Rice.</title>
        <authorList>
            <person name="Khanal S."/>
            <person name="Antony Babu S."/>
            <person name="Zhou X.G."/>
        </authorList>
    </citation>
    <scope>NUCLEOTIDE SEQUENCE</scope>
    <source>
        <strain evidence="3">TX3</strain>
    </source>
</reference>
<feature type="region of interest" description="Disordered" evidence="2">
    <location>
        <begin position="273"/>
        <end position="296"/>
    </location>
</feature>